<dbReference type="InterPro" id="IPR001494">
    <property type="entry name" value="Importin-beta_N"/>
</dbReference>
<name>A0A316VCN4_9BASI</name>
<dbReference type="PROSITE" id="PS50166">
    <property type="entry name" value="IMPORTIN_B_NT"/>
    <property type="match status" value="1"/>
</dbReference>
<dbReference type="Gene3D" id="1.25.10.10">
    <property type="entry name" value="Leucine-rich Repeat Variant"/>
    <property type="match status" value="1"/>
</dbReference>
<keyword evidence="6" id="KW-0653">Protein transport</keyword>
<dbReference type="PANTHER" id="PTHR10997">
    <property type="entry name" value="IMPORTIN-7, 8, 11"/>
    <property type="match status" value="1"/>
</dbReference>
<dbReference type="InterPro" id="IPR011989">
    <property type="entry name" value="ARM-like"/>
</dbReference>
<dbReference type="Pfam" id="PF08506">
    <property type="entry name" value="Cse1"/>
    <property type="match status" value="1"/>
</dbReference>
<reference evidence="9 10" key="1">
    <citation type="journal article" date="2018" name="Mol. Biol. Evol.">
        <title>Broad Genomic Sampling Reveals a Smut Pathogenic Ancestry of the Fungal Clade Ustilaginomycotina.</title>
        <authorList>
            <person name="Kijpornyongpan T."/>
            <person name="Mondo S.J."/>
            <person name="Barry K."/>
            <person name="Sandor L."/>
            <person name="Lee J."/>
            <person name="Lipzen A."/>
            <person name="Pangilinan J."/>
            <person name="LaButti K."/>
            <person name="Hainaut M."/>
            <person name="Henrissat B."/>
            <person name="Grigoriev I.V."/>
            <person name="Spatafora J.W."/>
            <person name="Aime M.C."/>
        </authorList>
    </citation>
    <scope>NUCLEOTIDE SEQUENCE [LARGE SCALE GENOMIC DNA]</scope>
    <source>
        <strain evidence="9 10">MCA 3882</strain>
    </source>
</reference>
<dbReference type="PANTHER" id="PTHR10997:SF8">
    <property type="entry name" value="EXPORTIN-2"/>
    <property type="match status" value="1"/>
</dbReference>
<keyword evidence="10" id="KW-1185">Reference proteome</keyword>
<gene>
    <name evidence="9" type="ORF">FA14DRAFT_65066</name>
</gene>
<dbReference type="SUPFAM" id="SSF48371">
    <property type="entry name" value="ARM repeat"/>
    <property type="match status" value="1"/>
</dbReference>
<dbReference type="InterPro" id="IPR013713">
    <property type="entry name" value="XPO2_central"/>
</dbReference>
<accession>A0A316VCN4</accession>
<organism evidence="9 10">
    <name type="scientific">Meira miltonrushii</name>
    <dbReference type="NCBI Taxonomy" id="1280837"/>
    <lineage>
        <taxon>Eukaryota</taxon>
        <taxon>Fungi</taxon>
        <taxon>Dikarya</taxon>
        <taxon>Basidiomycota</taxon>
        <taxon>Ustilaginomycotina</taxon>
        <taxon>Exobasidiomycetes</taxon>
        <taxon>Exobasidiales</taxon>
        <taxon>Brachybasidiaceae</taxon>
        <taxon>Meira</taxon>
    </lineage>
</organism>
<dbReference type="GO" id="GO:0005049">
    <property type="term" value="F:nuclear export signal receptor activity"/>
    <property type="evidence" value="ECO:0007669"/>
    <property type="project" value="TreeGrafter"/>
</dbReference>
<evidence type="ECO:0000256" key="7">
    <source>
        <dbReference type="ARBA" id="ARBA00023242"/>
    </source>
</evidence>
<dbReference type="GO" id="GO:0005635">
    <property type="term" value="C:nuclear envelope"/>
    <property type="evidence" value="ECO:0007669"/>
    <property type="project" value="TreeGrafter"/>
</dbReference>
<dbReference type="EMBL" id="KZ819604">
    <property type="protein sequence ID" value="PWN33751.1"/>
    <property type="molecule type" value="Genomic_DNA"/>
</dbReference>
<dbReference type="GO" id="GO:0031267">
    <property type="term" value="F:small GTPase binding"/>
    <property type="evidence" value="ECO:0007669"/>
    <property type="project" value="InterPro"/>
</dbReference>
<dbReference type="STRING" id="1280837.A0A316VCN4"/>
<dbReference type="OrthoDB" id="3268246at2759"/>
<dbReference type="Proteomes" id="UP000245771">
    <property type="component" value="Unassembled WGS sequence"/>
</dbReference>
<dbReference type="GO" id="GO:0005829">
    <property type="term" value="C:cytosol"/>
    <property type="evidence" value="ECO:0007669"/>
    <property type="project" value="TreeGrafter"/>
</dbReference>
<evidence type="ECO:0000256" key="2">
    <source>
        <dbReference type="ARBA" id="ARBA00004496"/>
    </source>
</evidence>
<comment type="subcellular location">
    <subcellularLocation>
        <location evidence="2">Cytoplasm</location>
    </subcellularLocation>
    <subcellularLocation>
        <location evidence="1">Nucleus</location>
    </subcellularLocation>
</comment>
<keyword evidence="7" id="KW-0539">Nucleus</keyword>
<sequence length="1028" mass="113957">MANSGPSTEMIGQLSKLFSDTLNPAARQQAEATLTSLERQPDQHFALLLINLISSYSDQPIPVRLAASIKLKNVCRQAWSDDEQLELENNQQLSIYQLVPQSDRQQLRSSLLPLLLQLSQPNALAANPIGLRLQLSECISLIADKDFPERWPTLIDELVAGMQGQSPDSVALQAVLQSAHSIFRKWRAAFRSDSLYTEINLVLERFAQPFLELLKVTDEALSQTSPPPSTSSTLLLLLQIFHDLSAQDLPPLFEDNLQSVFGLMLKYLNPKAQPNGIYVRNPALANMMEGDPDEASPQDGQKIRAEICSIGELYAQRYLDVTEPFVPDLVKSVWEMLGGCGQGEKEDVMVSRAMALLSTIVRMPSQRAAFASDETLNAFVEAIILPNISLREQDEEMFEDEPLEWIRRDFAMETLDADTRRRAASSFSRALLDQFADQITSIISRYITQYLQKYAEDPVKNWRMKDTAVYLLTSIASTSSTAAGGVSSTNSLVNVVQFFSDNVFVDLQADTNSVHPILQVDAIKYLQTFRNQLTKEQLLSVLPLLVRHLESQSYVTSSYAAIAIERILFLKSPQSRTTPLFTPDDVQPFAEAILMALFRNIQSGSTPEKVAENDYLMRCVMRLIVTARERMVDARGPVLSHLTAILSEILKNPSNPKFSQYCFESISALIRFVTAANASTISDFEQSLSTPFMAILQNDVSEFVPFVFQILSQMLEIRPGGDVPPSYTSLLPSLLTPALWQARSNIPALVRLLQAFLSKGSAQLDDSALQSLLGIYQQLIASRVNDEYGFELLLSIFTHVDKSRLTSYRTPVLTLMLTRLQNSRTEKFSRAFVHFVASMCCIQDNGFPDYVVDAFDGVQPGLFGQILQGVMLPDLPKALPRQKRTVVTGFSRLLIEGKRMLEQPGLTTAFPAVLSAILRMTEDASLATALSARDAQAEADEVFLQDWEEQGGAGGAGFQGSFAVLRSSTTASAAAKNDLASSILQGRDIRQYLGNGLKALNAQQPQKVSSALSQIPSNLLQPLQQYMA</sequence>
<evidence type="ECO:0000256" key="1">
    <source>
        <dbReference type="ARBA" id="ARBA00004123"/>
    </source>
</evidence>
<evidence type="ECO:0000256" key="3">
    <source>
        <dbReference type="ARBA" id="ARBA00008669"/>
    </source>
</evidence>
<dbReference type="InterPro" id="IPR016024">
    <property type="entry name" value="ARM-type_fold"/>
</dbReference>
<dbReference type="AlphaFoldDB" id="A0A316VCN4"/>
<dbReference type="InterPro" id="IPR005043">
    <property type="entry name" value="XPO2_C"/>
</dbReference>
<evidence type="ECO:0000313" key="9">
    <source>
        <dbReference type="EMBL" id="PWN33751.1"/>
    </source>
</evidence>
<feature type="domain" description="Importin N-terminal" evidence="8">
    <location>
        <begin position="30"/>
        <end position="117"/>
    </location>
</feature>
<evidence type="ECO:0000256" key="5">
    <source>
        <dbReference type="ARBA" id="ARBA00022490"/>
    </source>
</evidence>
<dbReference type="Pfam" id="PF03378">
    <property type="entry name" value="CAS_CSE1"/>
    <property type="match status" value="1"/>
</dbReference>
<dbReference type="FunCoup" id="A0A316VCN4">
    <property type="interactions" value="762"/>
</dbReference>
<keyword evidence="5" id="KW-0963">Cytoplasm</keyword>
<proteinExistence type="inferred from homology"/>
<keyword evidence="4" id="KW-0813">Transport</keyword>
<comment type="similarity">
    <text evidence="3">Belongs to the XPO2/CSE1 family.</text>
</comment>
<evidence type="ECO:0000256" key="4">
    <source>
        <dbReference type="ARBA" id="ARBA00022448"/>
    </source>
</evidence>
<evidence type="ECO:0000313" key="10">
    <source>
        <dbReference type="Proteomes" id="UP000245771"/>
    </source>
</evidence>
<dbReference type="Pfam" id="PF03810">
    <property type="entry name" value="IBN_N"/>
    <property type="match status" value="1"/>
</dbReference>
<dbReference type="GO" id="GO:0006611">
    <property type="term" value="P:protein export from nucleus"/>
    <property type="evidence" value="ECO:0007669"/>
    <property type="project" value="TreeGrafter"/>
</dbReference>
<dbReference type="InParanoid" id="A0A316VCN4"/>
<evidence type="ECO:0000256" key="6">
    <source>
        <dbReference type="ARBA" id="ARBA00022927"/>
    </source>
</evidence>
<dbReference type="GO" id="GO:0006606">
    <property type="term" value="P:protein import into nucleus"/>
    <property type="evidence" value="ECO:0007669"/>
    <property type="project" value="TreeGrafter"/>
</dbReference>
<dbReference type="RefSeq" id="XP_025354053.1">
    <property type="nucleotide sequence ID" value="XM_025502636.1"/>
</dbReference>
<dbReference type="SMART" id="SM00913">
    <property type="entry name" value="IBN_N"/>
    <property type="match status" value="1"/>
</dbReference>
<evidence type="ECO:0000259" key="8">
    <source>
        <dbReference type="PROSITE" id="PS50166"/>
    </source>
</evidence>
<dbReference type="GeneID" id="37024417"/>
<protein>
    <submittedName>
        <fullName evidence="9">Cse1-domain-containing protein</fullName>
    </submittedName>
</protein>